<dbReference type="Gene3D" id="2.60.40.10">
    <property type="entry name" value="Immunoglobulins"/>
    <property type="match status" value="10"/>
</dbReference>
<feature type="domain" description="Fibronectin type-III" evidence="3">
    <location>
        <begin position="836"/>
        <end position="940"/>
    </location>
</feature>
<dbReference type="CDD" id="cd00063">
    <property type="entry name" value="FN3"/>
    <property type="match status" value="7"/>
</dbReference>
<dbReference type="SUPFAM" id="SSF49265">
    <property type="entry name" value="Fibronectin type III"/>
    <property type="match status" value="4"/>
</dbReference>
<keyword evidence="5" id="KW-1185">Reference proteome</keyword>
<dbReference type="InterPro" id="IPR003599">
    <property type="entry name" value="Ig_sub"/>
</dbReference>
<dbReference type="SUPFAM" id="SSF48726">
    <property type="entry name" value="Immunoglobulin"/>
    <property type="match status" value="4"/>
</dbReference>
<feature type="region of interest" description="Disordered" evidence="1">
    <location>
        <begin position="2250"/>
        <end position="2284"/>
    </location>
</feature>
<evidence type="ECO:0000259" key="2">
    <source>
        <dbReference type="PROSITE" id="PS50835"/>
    </source>
</evidence>
<reference evidence="4" key="1">
    <citation type="submission" date="2023-10" db="EMBL/GenBank/DDBJ databases">
        <title>Genome assembly of Pristionchus species.</title>
        <authorList>
            <person name="Yoshida K."/>
            <person name="Sommer R.J."/>
        </authorList>
    </citation>
    <scope>NUCLEOTIDE SEQUENCE</scope>
    <source>
        <strain evidence="4">RS0144</strain>
    </source>
</reference>
<feature type="region of interest" description="Disordered" evidence="1">
    <location>
        <begin position="2034"/>
        <end position="2217"/>
    </location>
</feature>
<feature type="region of interest" description="Disordered" evidence="1">
    <location>
        <begin position="560"/>
        <end position="583"/>
    </location>
</feature>
<comment type="caution">
    <text evidence="4">The sequence shown here is derived from an EMBL/GenBank/DDBJ whole genome shotgun (WGS) entry which is preliminary data.</text>
</comment>
<proteinExistence type="predicted"/>
<feature type="compositionally biased region" description="Basic and acidic residues" evidence="1">
    <location>
        <begin position="831"/>
        <end position="846"/>
    </location>
</feature>
<dbReference type="InterPro" id="IPR013783">
    <property type="entry name" value="Ig-like_fold"/>
</dbReference>
<protein>
    <submittedName>
        <fullName evidence="4">Uncharacterized protein</fullName>
    </submittedName>
</protein>
<dbReference type="PROSITE" id="PS50835">
    <property type="entry name" value="IG_LIKE"/>
    <property type="match status" value="4"/>
</dbReference>
<dbReference type="SMART" id="SM00408">
    <property type="entry name" value="IGc2"/>
    <property type="match status" value="3"/>
</dbReference>
<dbReference type="InterPro" id="IPR003961">
    <property type="entry name" value="FN3_dom"/>
</dbReference>
<feature type="domain" description="Fibronectin type-III" evidence="3">
    <location>
        <begin position="1141"/>
        <end position="1233"/>
    </location>
</feature>
<dbReference type="EMBL" id="BTSX01000003">
    <property type="protein sequence ID" value="GMS89203.1"/>
    <property type="molecule type" value="Genomic_DNA"/>
</dbReference>
<feature type="region of interest" description="Disordered" evidence="1">
    <location>
        <begin position="831"/>
        <end position="850"/>
    </location>
</feature>
<sequence length="2423" mass="258331">MDVTTGRRQVPLTVRLQIIDPSVIEGEDTTVEPSQPIHFRCIVEGRPRPSVSYSWLPVNTTNESGDEPVPIPVEQDSPDEHRYTSIQVYSTTSTRRILLCTARNPDGSVEDKHAFIVLKPGSPPRDIQTIVDDDNRVTINWKPPKHPNGDIKSYKVYLTGDPSKPIEQWQVFDVTNPDDLKKEFLRGELEPETPYYVRISAVNPDGEGVKSDPVSFTTVSGAPKDCPKDVVPTVAEDNTVNLTWSGPSDPKGPIQTFTVYFAPDDGTVNDDDYKQWQKIEVPATDDHGQITIPKDEYGLQPNTPYKIRVSATNDLSEGPASEPVTFKTGSGELPPEIKIDVTEKPAKVAPKGDIMVTCTATGVPNPRVYWVLENGEIQEGAVLRISGITRDTSATCHAENNAGKTQSVLPIHVTGPGSAPNEIVALPVPGQGINVEWTTPDDVNGKIDNYVIQYGEIADGETEPKEWKETVVAADDVNHQLPHMKPKVPYAIRMKAVSDRGEGPMSQPIVVRTLPLAPEPIKDLTANVHPNNSVTLKFTPPLEPEDSTKNIKDFVISYTTDDAPDDTSEWKEVKYTDPDPNDGTVELMMDGDNFKPDTKYHIRVVPRGEIDGLPSEPAEFTTGDGVVPPTEPEFNVDVPDDNTIKVPPGADYSISCSAEGFPPPSVRWLDENGKPLSDGPTLKLHDVRKGFKVVCVAENKGGRTERPFNLYVAGPGSAPENVQLNNDKPATIGATWDPPIITNGNVTKYIVYYTPLDDQNPTAQVGQVQNKPINEWMTQHVTPEDPMKGPMKTELKDFVQTDTAYAVVIQAINDDGPGPYSNQYTIRTMSKKREGPPRNLRVEPDGQRSANVDWQEPETMHEKPLSYEIYYIPGDKSIDVDDAISLSDWTKINVPDPSQLKHRINNLLTPNTDYVFKIRAIYPDGPSVFSEPCLMKTLPDGNAPYIVISTGDSGVDGTSTIEVLPGSAIKVSCNASGTPLPHVRWIKAGTFDIDPSTIREGDTFASFSLDVSNITEDTTFNCLATNPLGTANWTIYVNVQPGLKPNWADDLVIAKTDGDTPVLQFTDDLPAYLKPPADWDIHYTTDPAKPRDEWEKVSSDGAPLNKVVIPGMEPGTPYWIVVNSPSKGIETPVIKIETPKPPTDLRVGQNMNGDDVLDFKPAIAQLPIKSYTVKYWPVNEPTNTKQVSSGPDSTQIVVPDLKPDTDYNFQVMAEFHDGSSLPSQTTELHTPPGDVECDCSHACTFEEQEDGSLKSICFCNPGFELAEDGKSCTPSETDAAAENIFELSTETPSTGEEPEEIPTTPIGGIQDLIQGTDESGTFLGPDASPLPTDKDGQPVYVDQSKEVQPPTDSSGRVIEPVVLPDGTPLKITPAGDYIDPFGNVVLKDSDGNPLDPNGEPLEKDSDGKWKYPFVDKTGQTLPTDESHKPIFNVVDSDNNPVTRNEDGQWELPDGTTMDVDEWGRPIGPDGEVIQPNDDGQYVVADAGGADVVTTSQPMIPMMERMKIVEEDDDGVWKDEDGNTIPTNEDGQPVGPDGNLLPKNEEGKFVVAEGGITPSQKTPVIGPNGEPLPTDASGSPILHDGTPVKTNESGKPLGPDGEILPMDDNGKYVYPATGPDGSPLPTDENKKPVYPVIGEDGKPLATDSTGAVVGPDGEPIPTDSSGRPVGADGSPLPTDANGNYVNVPKEDKSGELPTDESGQVVYPIVGPDGKHLATDSTGNFIKEDGSTVEKNDEGIPVGPDGNVLPTDATGKYIYPAIGPDGSPLPTDSNNKPVYPVVGSDGQPLATDASGAAVGPDGQPITTDASGKPVDADGNVLPTDANGNYIQPAVGADGQPLPTDSAGKPVYPVVGPDGQPLATDASGAVVGPDEQPIPTDATGKPVDANGNVLPTDANGNYIQPAVGADGQPLPTDSAGKPVYPVVGPDGQPLATDASGAVVGPDGQPITTDASGKPVDADGNVLPTDANGNYIQPAVGADGQPLPTDSAGKPVYPVPVDADGNVLPTDANGNYIQPAVGADEKEGDKTLVIGPNGEPLPTDASGSPILHDGTPVKTNESGKPLGPDGEILPMDDNGKYVYPATGPDGSPLPTDENKKPVYPVIGEDGKPLATDSTGAVVGPDGEPIPTDSSGRPVGADGSPLPTDANGNYVNVPKEDKSGELPTDESGQVVYPIVGPDGKPLATDSTGNFVDRDGNAISRDEEGRPVDPNGQILPTDSTGRFIYPALGPDGSPLPTDENQKPVYPVIGKDGSPLATDSTGRLTAPDGVPVPTDESGRPLNINGEVLPTREDGSYILPENLPSCELKSANIAANVDILFVIETTEAAAPYMTDIRDRLREFARDKTNAKGPKIGTIIYGGTAEVTTDIGSYSNKEELLSSFDEIRLNHGPSDVILALKTAVREAAASGRSVNVLHFYASPLRFVH</sequence>
<feature type="region of interest" description="Disordered" evidence="1">
    <location>
        <begin position="1556"/>
        <end position="1904"/>
    </location>
</feature>
<accession>A0AAV5T8Q4</accession>
<feature type="region of interest" description="Disordered" evidence="1">
    <location>
        <begin position="622"/>
        <end position="641"/>
    </location>
</feature>
<feature type="region of interest" description="Disordered" evidence="1">
    <location>
        <begin position="1290"/>
        <end position="1338"/>
    </location>
</feature>
<evidence type="ECO:0000256" key="1">
    <source>
        <dbReference type="SAM" id="MobiDB-lite"/>
    </source>
</evidence>
<name>A0AAV5T8Q4_9BILA</name>
<dbReference type="InterPro" id="IPR036179">
    <property type="entry name" value="Ig-like_dom_sf"/>
</dbReference>
<feature type="domain" description="Ig-like" evidence="2">
    <location>
        <begin position="632"/>
        <end position="709"/>
    </location>
</feature>
<feature type="domain" description="Ig-like" evidence="2">
    <location>
        <begin position="944"/>
        <end position="1040"/>
    </location>
</feature>
<dbReference type="InterPro" id="IPR036465">
    <property type="entry name" value="vWFA_dom_sf"/>
</dbReference>
<evidence type="ECO:0000259" key="3">
    <source>
        <dbReference type="PROSITE" id="PS50853"/>
    </source>
</evidence>
<dbReference type="Gene3D" id="2.10.25.10">
    <property type="entry name" value="Laminin"/>
    <property type="match status" value="1"/>
</dbReference>
<feature type="compositionally biased region" description="Basic and acidic residues" evidence="1">
    <location>
        <begin position="1400"/>
        <end position="1409"/>
    </location>
</feature>
<organism evidence="4 5">
    <name type="scientific">Pristionchus entomophagus</name>
    <dbReference type="NCBI Taxonomy" id="358040"/>
    <lineage>
        <taxon>Eukaryota</taxon>
        <taxon>Metazoa</taxon>
        <taxon>Ecdysozoa</taxon>
        <taxon>Nematoda</taxon>
        <taxon>Chromadorea</taxon>
        <taxon>Rhabditida</taxon>
        <taxon>Rhabditina</taxon>
        <taxon>Diplogasteromorpha</taxon>
        <taxon>Diplogasteroidea</taxon>
        <taxon>Neodiplogasteridae</taxon>
        <taxon>Pristionchus</taxon>
    </lineage>
</organism>
<dbReference type="Pfam" id="PF00047">
    <property type="entry name" value="ig"/>
    <property type="match status" value="1"/>
</dbReference>
<gene>
    <name evidence="4" type="ORF">PENTCL1PPCAC_11378</name>
</gene>
<dbReference type="SUPFAM" id="SSF50952">
    <property type="entry name" value="Soluble quinoprotein glucose dehydrogenase"/>
    <property type="match status" value="3"/>
</dbReference>
<dbReference type="PROSITE" id="PS50853">
    <property type="entry name" value="FN3"/>
    <property type="match status" value="7"/>
</dbReference>
<feature type="domain" description="Fibronectin type-III" evidence="3">
    <location>
        <begin position="226"/>
        <end position="331"/>
    </location>
</feature>
<feature type="domain" description="Fibronectin type-III" evidence="3">
    <location>
        <begin position="718"/>
        <end position="831"/>
    </location>
</feature>
<dbReference type="InterPro" id="IPR053224">
    <property type="entry name" value="Sensory_adhesion_molecule"/>
</dbReference>
<dbReference type="Pfam" id="PF00041">
    <property type="entry name" value="fn3"/>
    <property type="match status" value="6"/>
</dbReference>
<dbReference type="InterPro" id="IPR036116">
    <property type="entry name" value="FN3_sf"/>
</dbReference>
<dbReference type="SMART" id="SM00409">
    <property type="entry name" value="IG"/>
    <property type="match status" value="4"/>
</dbReference>
<dbReference type="Gene3D" id="3.40.50.410">
    <property type="entry name" value="von Willebrand factor, type A domain"/>
    <property type="match status" value="1"/>
</dbReference>
<dbReference type="Proteomes" id="UP001432027">
    <property type="component" value="Unassembled WGS sequence"/>
</dbReference>
<dbReference type="PANTHER" id="PTHR31460:SF3">
    <property type="entry name" value="MESOCENTIN"/>
    <property type="match status" value="1"/>
</dbReference>
<feature type="domain" description="Fibronectin type-III" evidence="3">
    <location>
        <begin position="517"/>
        <end position="625"/>
    </location>
</feature>
<feature type="compositionally biased region" description="Basic and acidic residues" evidence="1">
    <location>
        <begin position="2190"/>
        <end position="2205"/>
    </location>
</feature>
<evidence type="ECO:0000313" key="4">
    <source>
        <dbReference type="EMBL" id="GMS89203.1"/>
    </source>
</evidence>
<dbReference type="SUPFAM" id="SSF53300">
    <property type="entry name" value="vWA-like"/>
    <property type="match status" value="1"/>
</dbReference>
<dbReference type="InterPro" id="IPR013151">
    <property type="entry name" value="Immunoglobulin_dom"/>
</dbReference>
<feature type="domain" description="Ig-like" evidence="2">
    <location>
        <begin position="335"/>
        <end position="414"/>
    </location>
</feature>
<evidence type="ECO:0000313" key="5">
    <source>
        <dbReference type="Proteomes" id="UP001432027"/>
    </source>
</evidence>
<feature type="compositionally biased region" description="Basic and acidic residues" evidence="1">
    <location>
        <begin position="568"/>
        <end position="577"/>
    </location>
</feature>
<feature type="region of interest" description="Disordered" evidence="1">
    <location>
        <begin position="1436"/>
        <end position="1455"/>
    </location>
</feature>
<feature type="non-terminal residue" evidence="4">
    <location>
        <position position="2423"/>
    </location>
</feature>
<feature type="compositionally biased region" description="Basic and acidic residues" evidence="1">
    <location>
        <begin position="1724"/>
        <end position="1736"/>
    </location>
</feature>
<feature type="domain" description="Fibronectin type-III" evidence="3">
    <location>
        <begin position="123"/>
        <end position="221"/>
    </location>
</feature>
<feature type="region of interest" description="Disordered" evidence="1">
    <location>
        <begin position="1388"/>
        <end position="1410"/>
    </location>
</feature>
<feature type="region of interest" description="Disordered" evidence="1">
    <location>
        <begin position="314"/>
        <end position="333"/>
    </location>
</feature>
<dbReference type="InterPro" id="IPR007110">
    <property type="entry name" value="Ig-like_dom"/>
</dbReference>
<dbReference type="InterPro" id="IPR011041">
    <property type="entry name" value="Quinoprot_gluc/sorb_DH_b-prop"/>
</dbReference>
<dbReference type="SMART" id="SM00060">
    <property type="entry name" value="FN3"/>
    <property type="match status" value="7"/>
</dbReference>
<dbReference type="CDD" id="cd00096">
    <property type="entry name" value="Ig"/>
    <property type="match status" value="1"/>
</dbReference>
<feature type="compositionally biased region" description="Low complexity" evidence="1">
    <location>
        <begin position="1290"/>
        <end position="1309"/>
    </location>
</feature>
<feature type="domain" description="Ig-like" evidence="2">
    <location>
        <begin position="21"/>
        <end position="117"/>
    </location>
</feature>
<dbReference type="InterPro" id="IPR003598">
    <property type="entry name" value="Ig_sub2"/>
</dbReference>
<dbReference type="PANTHER" id="PTHR31460">
    <property type="match status" value="1"/>
</dbReference>
<feature type="domain" description="Fibronectin type-III" evidence="3">
    <location>
        <begin position="419"/>
        <end position="516"/>
    </location>
</feature>